<accession>A0A074MCV9</accession>
<keyword evidence="3" id="KW-1185">Reference proteome</keyword>
<dbReference type="Pfam" id="PF09945">
    <property type="entry name" value="DUF2177"/>
    <property type="match status" value="1"/>
</dbReference>
<organism evidence="2 3">
    <name type="scientific">Erythrobacter longus</name>
    <dbReference type="NCBI Taxonomy" id="1044"/>
    <lineage>
        <taxon>Bacteria</taxon>
        <taxon>Pseudomonadati</taxon>
        <taxon>Pseudomonadota</taxon>
        <taxon>Alphaproteobacteria</taxon>
        <taxon>Sphingomonadales</taxon>
        <taxon>Erythrobacteraceae</taxon>
        <taxon>Erythrobacter/Porphyrobacter group</taxon>
        <taxon>Erythrobacter</taxon>
    </lineage>
</organism>
<dbReference type="RefSeq" id="WP_034958719.1">
    <property type="nucleotide sequence ID" value="NZ_JMIW01000001.1"/>
</dbReference>
<feature type="transmembrane region" description="Helical" evidence="1">
    <location>
        <begin position="111"/>
        <end position="130"/>
    </location>
</feature>
<proteinExistence type="predicted"/>
<dbReference type="OrthoDB" id="166547at2"/>
<sequence length="134" mass="14749">MTRYVIAFLSAAVIFGAMDAIWLNWAGPNLYEPNIGEIMADSFNVAPAGVFYVAYLLGMIWFAIRPGLESGDVRRSLLNGVLLGALCYATFDLTSQAVFKVWATKVTVFDIFWGAFATGTTSTLACWIALRFTR</sequence>
<gene>
    <name evidence="2" type="ORF">EH31_01230</name>
</gene>
<keyword evidence="1" id="KW-1133">Transmembrane helix</keyword>
<dbReference type="EMBL" id="JMIW01000001">
    <property type="protein sequence ID" value="KEO91314.1"/>
    <property type="molecule type" value="Genomic_DNA"/>
</dbReference>
<evidence type="ECO:0000313" key="2">
    <source>
        <dbReference type="EMBL" id="KEO91314.1"/>
    </source>
</evidence>
<evidence type="ECO:0000313" key="3">
    <source>
        <dbReference type="Proteomes" id="UP000027647"/>
    </source>
</evidence>
<comment type="caution">
    <text evidence="2">The sequence shown here is derived from an EMBL/GenBank/DDBJ whole genome shotgun (WGS) entry which is preliminary data.</text>
</comment>
<dbReference type="eggNOG" id="COG4852">
    <property type="taxonomic scope" value="Bacteria"/>
</dbReference>
<name>A0A074MCV9_ERYLO</name>
<reference evidence="2 3" key="1">
    <citation type="submission" date="2014-04" db="EMBL/GenBank/DDBJ databases">
        <title>A comprehensive comparison of genomes of Erythrobacter spp. strains.</title>
        <authorList>
            <person name="Zheng Q."/>
        </authorList>
    </citation>
    <scope>NUCLEOTIDE SEQUENCE [LARGE SCALE GENOMIC DNA]</scope>
    <source>
        <strain evidence="2 3">DSM 6997</strain>
    </source>
</reference>
<dbReference type="STRING" id="1044.EH31_01230"/>
<keyword evidence="1" id="KW-0812">Transmembrane</keyword>
<protein>
    <submittedName>
        <fullName evidence="2">Membrane protein</fullName>
    </submittedName>
</protein>
<dbReference type="AlphaFoldDB" id="A0A074MCV9"/>
<feature type="transmembrane region" description="Helical" evidence="1">
    <location>
        <begin position="45"/>
        <end position="64"/>
    </location>
</feature>
<keyword evidence="1" id="KW-0472">Membrane</keyword>
<feature type="transmembrane region" description="Helical" evidence="1">
    <location>
        <begin position="76"/>
        <end position="99"/>
    </location>
</feature>
<feature type="transmembrane region" description="Helical" evidence="1">
    <location>
        <begin position="5"/>
        <end position="25"/>
    </location>
</feature>
<evidence type="ECO:0000256" key="1">
    <source>
        <dbReference type="SAM" id="Phobius"/>
    </source>
</evidence>
<dbReference type="InterPro" id="IPR018687">
    <property type="entry name" value="DUF2177_membr"/>
</dbReference>
<dbReference type="Proteomes" id="UP000027647">
    <property type="component" value="Unassembled WGS sequence"/>
</dbReference>